<keyword evidence="3" id="KW-1185">Reference proteome</keyword>
<feature type="compositionally biased region" description="Basic residues" evidence="1">
    <location>
        <begin position="1"/>
        <end position="17"/>
    </location>
</feature>
<reference evidence="3" key="1">
    <citation type="journal article" date="2019" name="Int. J. Syst. Evol. Microbiol.">
        <title>The Global Catalogue of Microorganisms (GCM) 10K type strain sequencing project: providing services to taxonomists for standard genome sequencing and annotation.</title>
        <authorList>
            <consortium name="The Broad Institute Genomics Platform"/>
            <consortium name="The Broad Institute Genome Sequencing Center for Infectious Disease"/>
            <person name="Wu L."/>
            <person name="Ma J."/>
        </authorList>
    </citation>
    <scope>NUCLEOTIDE SEQUENCE [LARGE SCALE GENOMIC DNA]</scope>
    <source>
        <strain evidence="3">JCM 3115</strain>
    </source>
</reference>
<evidence type="ECO:0000313" key="3">
    <source>
        <dbReference type="Proteomes" id="UP000611554"/>
    </source>
</evidence>
<dbReference type="EMBL" id="BMQJ01000018">
    <property type="protein sequence ID" value="GGQ22746.1"/>
    <property type="molecule type" value="Genomic_DNA"/>
</dbReference>
<evidence type="ECO:0000256" key="1">
    <source>
        <dbReference type="SAM" id="MobiDB-lite"/>
    </source>
</evidence>
<evidence type="ECO:0000313" key="2">
    <source>
        <dbReference type="EMBL" id="GGQ22746.1"/>
    </source>
</evidence>
<protein>
    <submittedName>
        <fullName evidence="2">Uncharacterized protein</fullName>
    </submittedName>
</protein>
<proteinExistence type="predicted"/>
<feature type="region of interest" description="Disordered" evidence="1">
    <location>
        <begin position="1"/>
        <end position="60"/>
    </location>
</feature>
<accession>A0ABQ2RAZ1</accession>
<name>A0ABQ2RAZ1_9ACTN</name>
<organism evidence="2 3">
    <name type="scientific">Streptosporangium pseudovulgare</name>
    <dbReference type="NCBI Taxonomy" id="35765"/>
    <lineage>
        <taxon>Bacteria</taxon>
        <taxon>Bacillati</taxon>
        <taxon>Actinomycetota</taxon>
        <taxon>Actinomycetes</taxon>
        <taxon>Streptosporangiales</taxon>
        <taxon>Streptosporangiaceae</taxon>
        <taxon>Streptosporangium</taxon>
    </lineage>
</organism>
<dbReference type="Proteomes" id="UP000611554">
    <property type="component" value="Unassembled WGS sequence"/>
</dbReference>
<comment type="caution">
    <text evidence="2">The sequence shown here is derived from an EMBL/GenBank/DDBJ whole genome shotgun (WGS) entry which is preliminary data.</text>
</comment>
<feature type="compositionally biased region" description="Low complexity" evidence="1">
    <location>
        <begin position="29"/>
        <end position="43"/>
    </location>
</feature>
<gene>
    <name evidence="2" type="ORF">GCM10010140_61390</name>
</gene>
<sequence length="83" mass="9042">MPAAGRHVHLRRGRRPRRTPDATADGDKTATAAPAKNAPAPTTGFPERRTKTVDRPQTGIRRLARVLDEGGMTEHRELPGDPV</sequence>